<evidence type="ECO:0000259" key="1">
    <source>
        <dbReference type="PROSITE" id="PS50800"/>
    </source>
</evidence>
<feature type="domain" description="U-box" evidence="2">
    <location>
        <begin position="53"/>
        <end position="135"/>
    </location>
</feature>
<feature type="domain" description="SAP" evidence="1">
    <location>
        <begin position="17"/>
        <end position="51"/>
    </location>
</feature>
<protein>
    <submittedName>
        <fullName evidence="3">Sel1 domain protein repeat-containing protein</fullName>
    </submittedName>
</protein>
<comment type="caution">
    <text evidence="3">The sequence shown here is derived from an EMBL/GenBank/DDBJ whole genome shotgun (WGS) entry which is preliminary data.</text>
</comment>
<dbReference type="SUPFAM" id="SSF57850">
    <property type="entry name" value="RING/U-box"/>
    <property type="match status" value="1"/>
</dbReference>
<dbReference type="GO" id="GO:0016567">
    <property type="term" value="P:protein ubiquitination"/>
    <property type="evidence" value="ECO:0007669"/>
    <property type="project" value="InterPro"/>
</dbReference>
<evidence type="ECO:0000313" key="4">
    <source>
        <dbReference type="Proteomes" id="UP001153069"/>
    </source>
</evidence>
<dbReference type="SUPFAM" id="SSF81901">
    <property type="entry name" value="HCP-like"/>
    <property type="match status" value="1"/>
</dbReference>
<dbReference type="InterPro" id="IPR011990">
    <property type="entry name" value="TPR-like_helical_dom_sf"/>
</dbReference>
<dbReference type="Gene3D" id="1.25.40.10">
    <property type="entry name" value="Tetratricopeptide repeat domain"/>
    <property type="match status" value="1"/>
</dbReference>
<gene>
    <name evidence="3" type="ORF">SEMRO_1692_G291560.1</name>
</gene>
<dbReference type="PROSITE" id="PS51698">
    <property type="entry name" value="U_BOX"/>
    <property type="match status" value="1"/>
</dbReference>
<dbReference type="OrthoDB" id="629492at2759"/>
<dbReference type="Pfam" id="PF08238">
    <property type="entry name" value="Sel1"/>
    <property type="match status" value="3"/>
</dbReference>
<keyword evidence="4" id="KW-1185">Reference proteome</keyword>
<dbReference type="AlphaFoldDB" id="A0A9N8HWS6"/>
<dbReference type="InterPro" id="IPR052945">
    <property type="entry name" value="Mitotic_Regulator"/>
</dbReference>
<dbReference type="GO" id="GO:0004842">
    <property type="term" value="F:ubiquitin-protein transferase activity"/>
    <property type="evidence" value="ECO:0007669"/>
    <property type="project" value="InterPro"/>
</dbReference>
<dbReference type="PROSITE" id="PS50800">
    <property type="entry name" value="SAP"/>
    <property type="match status" value="1"/>
</dbReference>
<proteinExistence type="predicted"/>
<dbReference type="SMART" id="SM00513">
    <property type="entry name" value="SAP"/>
    <property type="match status" value="1"/>
</dbReference>
<dbReference type="InterPro" id="IPR003034">
    <property type="entry name" value="SAP_dom"/>
</dbReference>
<dbReference type="PANTHER" id="PTHR43628">
    <property type="entry name" value="ACTIVATOR OF C KINASE PROTEIN 1-RELATED"/>
    <property type="match status" value="1"/>
</dbReference>
<reference evidence="3" key="1">
    <citation type="submission" date="2020-06" db="EMBL/GenBank/DDBJ databases">
        <authorList>
            <consortium name="Plant Systems Biology data submission"/>
        </authorList>
    </citation>
    <scope>NUCLEOTIDE SEQUENCE</scope>
    <source>
        <strain evidence="3">D6</strain>
    </source>
</reference>
<name>A0A9N8HWS6_9STRA</name>
<dbReference type="Pfam" id="PF02037">
    <property type="entry name" value="SAP"/>
    <property type="match status" value="1"/>
</dbReference>
<dbReference type="InterPro" id="IPR003613">
    <property type="entry name" value="Ubox_domain"/>
</dbReference>
<evidence type="ECO:0000259" key="2">
    <source>
        <dbReference type="PROSITE" id="PS51698"/>
    </source>
</evidence>
<dbReference type="InterPro" id="IPR006597">
    <property type="entry name" value="Sel1-like"/>
</dbReference>
<evidence type="ECO:0000313" key="3">
    <source>
        <dbReference type="EMBL" id="CAB9525553.1"/>
    </source>
</evidence>
<dbReference type="Proteomes" id="UP001153069">
    <property type="component" value="Unassembled WGS sequence"/>
</dbReference>
<dbReference type="Gene3D" id="3.30.40.10">
    <property type="entry name" value="Zinc/RING finger domain, C3HC4 (zinc finger)"/>
    <property type="match status" value="1"/>
</dbReference>
<organism evidence="3 4">
    <name type="scientific">Seminavis robusta</name>
    <dbReference type="NCBI Taxonomy" id="568900"/>
    <lineage>
        <taxon>Eukaryota</taxon>
        <taxon>Sar</taxon>
        <taxon>Stramenopiles</taxon>
        <taxon>Ochrophyta</taxon>
        <taxon>Bacillariophyta</taxon>
        <taxon>Bacillariophyceae</taxon>
        <taxon>Bacillariophycidae</taxon>
        <taxon>Naviculales</taxon>
        <taxon>Naviculaceae</taxon>
        <taxon>Seminavis</taxon>
    </lineage>
</organism>
<dbReference type="EMBL" id="CAICTM010001690">
    <property type="protein sequence ID" value="CAB9525553.1"/>
    <property type="molecule type" value="Genomic_DNA"/>
</dbReference>
<dbReference type="CDD" id="cd16655">
    <property type="entry name" value="RING-Ubox_WDSUB1-like"/>
    <property type="match status" value="1"/>
</dbReference>
<dbReference type="InterPro" id="IPR013083">
    <property type="entry name" value="Znf_RING/FYVE/PHD"/>
</dbReference>
<sequence>MPEPDRNNSNVLFNEYVNKLSYQELQDICRKLDVDNTGTKEQLIVKIGNTVKRPPSEVKCAITMELPFDPVKAKDGRIYERSAVENHLQKSKTSPVTNEPMARQLVDAPQHRFLVELLIKMGIISGELLDSWKIKEKEKEEMDALLKLASGGDKHAMSTAGTNYRFGREGFRKDLKLAYVWFHKAHVAGSVRATANLGDLLCKGKGGVKANHQLGMMYIAMAAGQGSKYAAYKLADAFSYGKYGTPVDKEAALRWAHKALNDDENGTMLRDTTRTDAQKLLDELMSDNATVS</sequence>
<dbReference type="SMART" id="SM00671">
    <property type="entry name" value="SEL1"/>
    <property type="match status" value="3"/>
</dbReference>
<dbReference type="Pfam" id="PF04564">
    <property type="entry name" value="U-box"/>
    <property type="match status" value="1"/>
</dbReference>
<dbReference type="SMART" id="SM00504">
    <property type="entry name" value="Ubox"/>
    <property type="match status" value="1"/>
</dbReference>
<dbReference type="PANTHER" id="PTHR43628:SF1">
    <property type="entry name" value="CHITIN SYNTHASE REGULATORY FACTOR 2-RELATED"/>
    <property type="match status" value="1"/>
</dbReference>
<accession>A0A9N8HWS6</accession>